<evidence type="ECO:0000256" key="1">
    <source>
        <dbReference type="ARBA" id="ARBA00006040"/>
    </source>
</evidence>
<keyword evidence="2 7" id="KW-0645">Protease</keyword>
<dbReference type="GO" id="GO:0046872">
    <property type="term" value="F:metal ion binding"/>
    <property type="evidence" value="ECO:0007669"/>
    <property type="project" value="UniProtKB-UniRule"/>
</dbReference>
<dbReference type="SUPFAM" id="SSF55486">
    <property type="entry name" value="Metalloproteases ('zincins'), catalytic domain"/>
    <property type="match status" value="1"/>
</dbReference>
<evidence type="ECO:0000256" key="5">
    <source>
        <dbReference type="ARBA" id="ARBA00022833"/>
    </source>
</evidence>
<dbReference type="InterPro" id="IPR024079">
    <property type="entry name" value="MetalloPept_cat_dom_sf"/>
</dbReference>
<sequence>MTFGNVLPPPKFDLTPEEMFAKAAYILELAKDGIYDITSSVEPEEATYENVIIPIGHVENQLSYEIEPLSILESVSPSAEIRAAASKAVKTAQEAWEVIYDNEELFLLIDAVKHQRPANLDEESGRFLADLHSECVEKGLNLPAAEAERYSEIRHRKYELHSAFVANLATDPGVVLKSDAELEGLSKSKLESFQVDEQGRRRIPLHRTNADAIMRQCTNEQTRRDVWAAKESIYPENATYFREAVLLRDEAARLLGFSSYNHQLVRRRMMKSPKAVMNLLRAMETKLKPLVKMEMDALRELRGDGEPIHFWDLAYYDSQTLKGRNVNSDVVAEYFPADFVLGRMLGMFEKLFQLEISEVADIKDDEVWHPDVKVYKVSELGGLFVGYLYMDLYPREGKYNSSADFNIRPSYIDREGRYMPSATALICNVTPPTKYAPALLHHSDVITIFHELGHGMHDLMGRTRYAKYHGWRGRRDFCEAPSQLLEFFCWLPQTLKLMSCHYSYLSEEYKQQWERMNPAAAKQPEKQIPDEMLSALIAAKNVNSAIWTARQVGLSIFDMKVHNPSSHEELEGLGIAKEYYTSITEATGLQGPEDEAMLGNGYSTTAHFMWGQEANYYSYISTRILAADMWNTCFRDDPMNPETGLRYRQMVLDKGGSVDEAKMVAAFLGREPNSDAYLEEIGVEDVAK</sequence>
<dbReference type="PANTHER" id="PTHR11804:SF84">
    <property type="entry name" value="SACCHAROLYSIN"/>
    <property type="match status" value="1"/>
</dbReference>
<dbReference type="EMBL" id="JELW01000044">
    <property type="protein sequence ID" value="EXU96826.1"/>
    <property type="molecule type" value="Genomic_DNA"/>
</dbReference>
<dbReference type="InterPro" id="IPR024080">
    <property type="entry name" value="Neurolysin/TOP_N"/>
</dbReference>
<comment type="cofactor">
    <cofactor evidence="7">
        <name>Zn(2+)</name>
        <dbReference type="ChEBI" id="CHEBI:29105"/>
    </cofactor>
    <text evidence="7">Binds 1 zinc ion.</text>
</comment>
<dbReference type="GO" id="GO:0005758">
    <property type="term" value="C:mitochondrial intermembrane space"/>
    <property type="evidence" value="ECO:0007669"/>
    <property type="project" value="TreeGrafter"/>
</dbReference>
<keyword evidence="6 7" id="KW-0482">Metalloprotease</keyword>
<dbReference type="FunFam" id="3.40.390.10:FF:000074">
    <property type="entry name" value="Metalloprotease"/>
    <property type="match status" value="1"/>
</dbReference>
<dbReference type="Pfam" id="PF01432">
    <property type="entry name" value="Peptidase_M3"/>
    <property type="match status" value="1"/>
</dbReference>
<dbReference type="GO" id="GO:0006508">
    <property type="term" value="P:proteolysis"/>
    <property type="evidence" value="ECO:0007669"/>
    <property type="project" value="UniProtKB-KW"/>
</dbReference>
<dbReference type="CDD" id="cd06455">
    <property type="entry name" value="M3A_TOP"/>
    <property type="match status" value="1"/>
</dbReference>
<dbReference type="Gene3D" id="3.40.390.10">
    <property type="entry name" value="Collagenase (Catalytic Domain)"/>
    <property type="match status" value="1"/>
</dbReference>
<gene>
    <name evidence="9" type="ORF">X797_010070</name>
</gene>
<dbReference type="GO" id="GO:0004222">
    <property type="term" value="F:metalloendopeptidase activity"/>
    <property type="evidence" value="ECO:0007669"/>
    <property type="project" value="InterPro"/>
</dbReference>
<evidence type="ECO:0000313" key="10">
    <source>
        <dbReference type="Proteomes" id="UP000030151"/>
    </source>
</evidence>
<evidence type="ECO:0000256" key="6">
    <source>
        <dbReference type="ARBA" id="ARBA00023049"/>
    </source>
</evidence>
<comment type="similarity">
    <text evidence="1 7">Belongs to the peptidase M3 family.</text>
</comment>
<feature type="domain" description="Peptidase M3A/M3B catalytic" evidence="8">
    <location>
        <begin position="213"/>
        <end position="682"/>
    </location>
</feature>
<evidence type="ECO:0000256" key="7">
    <source>
        <dbReference type="RuleBase" id="RU003435"/>
    </source>
</evidence>
<evidence type="ECO:0000256" key="4">
    <source>
        <dbReference type="ARBA" id="ARBA00022801"/>
    </source>
</evidence>
<evidence type="ECO:0000313" key="9">
    <source>
        <dbReference type="EMBL" id="EXU96826.1"/>
    </source>
</evidence>
<dbReference type="PANTHER" id="PTHR11804">
    <property type="entry name" value="PROTEASE M3 THIMET OLIGOPEPTIDASE-RELATED"/>
    <property type="match status" value="1"/>
</dbReference>
<dbReference type="InterPro" id="IPR045090">
    <property type="entry name" value="Pept_M3A_M3B"/>
</dbReference>
<evidence type="ECO:0000256" key="2">
    <source>
        <dbReference type="ARBA" id="ARBA00022670"/>
    </source>
</evidence>
<reference evidence="9 10" key="1">
    <citation type="submission" date="2014-02" db="EMBL/GenBank/DDBJ databases">
        <title>The genome sequence of the entomopathogenic fungus Metarhizium robertsii ARSEF 2575.</title>
        <authorList>
            <person name="Giuliano Garisto Donzelli B."/>
            <person name="Roe B.A."/>
            <person name="Macmil S.L."/>
            <person name="Krasnoff S.B."/>
            <person name="Gibson D.M."/>
        </authorList>
    </citation>
    <scope>NUCLEOTIDE SEQUENCE [LARGE SCALE GENOMIC DNA]</scope>
    <source>
        <strain evidence="9 10">ARSEF 2575</strain>
    </source>
</reference>
<dbReference type="InterPro" id="IPR024077">
    <property type="entry name" value="Neurolysin/TOP_dom2"/>
</dbReference>
<proteinExistence type="inferred from homology"/>
<dbReference type="AlphaFoldDB" id="A0A0A1UNF5"/>
<dbReference type="OrthoDB" id="534666at2759"/>
<keyword evidence="5 7" id="KW-0862">Zinc</keyword>
<evidence type="ECO:0000256" key="3">
    <source>
        <dbReference type="ARBA" id="ARBA00022723"/>
    </source>
</evidence>
<evidence type="ECO:0000259" key="8">
    <source>
        <dbReference type="Pfam" id="PF01432"/>
    </source>
</evidence>
<dbReference type="eggNOG" id="KOG2089">
    <property type="taxonomic scope" value="Eukaryota"/>
</dbReference>
<protein>
    <submittedName>
        <fullName evidence="9">Peptidase M3 family protein</fullName>
    </submittedName>
</protein>
<dbReference type="GO" id="GO:0006518">
    <property type="term" value="P:peptide metabolic process"/>
    <property type="evidence" value="ECO:0007669"/>
    <property type="project" value="TreeGrafter"/>
</dbReference>
<organism evidence="9 10">
    <name type="scientific">Metarhizium robertsii</name>
    <dbReference type="NCBI Taxonomy" id="568076"/>
    <lineage>
        <taxon>Eukaryota</taxon>
        <taxon>Fungi</taxon>
        <taxon>Dikarya</taxon>
        <taxon>Ascomycota</taxon>
        <taxon>Pezizomycotina</taxon>
        <taxon>Sordariomycetes</taxon>
        <taxon>Hypocreomycetidae</taxon>
        <taxon>Hypocreales</taxon>
        <taxon>Clavicipitaceae</taxon>
        <taxon>Metarhizium</taxon>
    </lineage>
</organism>
<keyword evidence="3 7" id="KW-0479">Metal-binding</keyword>
<accession>A0A0A1UNF5</accession>
<dbReference type="InterPro" id="IPR001567">
    <property type="entry name" value="Pept_M3A_M3B_dom"/>
</dbReference>
<comment type="caution">
    <text evidence="9">The sequence shown here is derived from an EMBL/GenBank/DDBJ whole genome shotgun (WGS) entry which is preliminary data.</text>
</comment>
<dbReference type="Gene3D" id="1.20.1050.40">
    <property type="entry name" value="Endopeptidase. Chain P, domain 1"/>
    <property type="match status" value="1"/>
</dbReference>
<keyword evidence="4 7" id="KW-0378">Hydrolase</keyword>
<dbReference type="Gene3D" id="1.10.1370.10">
    <property type="entry name" value="Neurolysin, domain 3"/>
    <property type="match status" value="1"/>
</dbReference>
<dbReference type="HOGENOM" id="CLU_001805_1_1_1"/>
<name>A0A0A1UNF5_9HYPO</name>
<dbReference type="Proteomes" id="UP000030151">
    <property type="component" value="Unassembled WGS sequence"/>
</dbReference>